<organism evidence="2 3">
    <name type="scientific">Hymenobacter telluris</name>
    <dbReference type="NCBI Taxonomy" id="2816474"/>
    <lineage>
        <taxon>Bacteria</taxon>
        <taxon>Pseudomonadati</taxon>
        <taxon>Bacteroidota</taxon>
        <taxon>Cytophagia</taxon>
        <taxon>Cytophagales</taxon>
        <taxon>Hymenobacteraceae</taxon>
        <taxon>Hymenobacter</taxon>
    </lineage>
</organism>
<dbReference type="PROSITE" id="PS51257">
    <property type="entry name" value="PROKAR_LIPOPROTEIN"/>
    <property type="match status" value="1"/>
</dbReference>
<name>A0A939JA93_9BACT</name>
<dbReference type="AlphaFoldDB" id="A0A939JA93"/>
<evidence type="ECO:0000313" key="3">
    <source>
        <dbReference type="Proteomes" id="UP000664144"/>
    </source>
</evidence>
<reference evidence="2" key="1">
    <citation type="submission" date="2021-03" db="EMBL/GenBank/DDBJ databases">
        <authorList>
            <person name="Kim M.K."/>
        </authorList>
    </citation>
    <scope>NUCLEOTIDE SEQUENCE</scope>
    <source>
        <strain evidence="2">BT186</strain>
    </source>
</reference>
<sequence>MKHLLFRVYPLTLSLLFAGLLLGCQRSDDVPPPQPLMPRVQMVSVLADLHLLEARVESSRLSTDSARALYLQQQKAIFWRYEISDSLFHQSYRYYATHGKDLDDIYGVVLDTLSMRQMKLGEKK</sequence>
<dbReference type="Proteomes" id="UP000664144">
    <property type="component" value="Unassembled WGS sequence"/>
</dbReference>
<gene>
    <name evidence="2" type="ORF">J0X19_16865</name>
</gene>
<keyword evidence="3" id="KW-1185">Reference proteome</keyword>
<accession>A0A939JA93</accession>
<dbReference type="InterPro" id="IPR025381">
    <property type="entry name" value="DUF4296"/>
</dbReference>
<dbReference type="Pfam" id="PF14129">
    <property type="entry name" value="DUF4296"/>
    <property type="match status" value="1"/>
</dbReference>
<proteinExistence type="predicted"/>
<dbReference type="RefSeq" id="WP_206985593.1">
    <property type="nucleotide sequence ID" value="NZ_JAFLQZ010000012.1"/>
</dbReference>
<evidence type="ECO:0000313" key="2">
    <source>
        <dbReference type="EMBL" id="MBO0359634.1"/>
    </source>
</evidence>
<protein>
    <submittedName>
        <fullName evidence="2">DUF4296 domain-containing protein</fullName>
    </submittedName>
</protein>
<evidence type="ECO:0000259" key="1">
    <source>
        <dbReference type="Pfam" id="PF14129"/>
    </source>
</evidence>
<feature type="domain" description="DUF4296" evidence="1">
    <location>
        <begin position="33"/>
        <end position="117"/>
    </location>
</feature>
<comment type="caution">
    <text evidence="2">The sequence shown here is derived from an EMBL/GenBank/DDBJ whole genome shotgun (WGS) entry which is preliminary data.</text>
</comment>
<dbReference type="EMBL" id="JAFLQZ010000012">
    <property type="protein sequence ID" value="MBO0359634.1"/>
    <property type="molecule type" value="Genomic_DNA"/>
</dbReference>